<evidence type="ECO:0000313" key="7">
    <source>
        <dbReference type="Proteomes" id="UP000256774"/>
    </source>
</evidence>
<dbReference type="InterPro" id="IPR000943">
    <property type="entry name" value="RNA_pol_sigma70"/>
</dbReference>
<dbReference type="Gene3D" id="1.10.601.10">
    <property type="entry name" value="RNA Polymerase Primary Sigma Factor"/>
    <property type="match status" value="1"/>
</dbReference>
<organism evidence="6 7">
    <name type="scientific">Paraperlucidibaca baekdonensis</name>
    <dbReference type="NCBI Taxonomy" id="748120"/>
    <lineage>
        <taxon>Bacteria</taxon>
        <taxon>Pseudomonadati</taxon>
        <taxon>Pseudomonadota</taxon>
        <taxon>Gammaproteobacteria</taxon>
        <taxon>Moraxellales</taxon>
        <taxon>Moraxellaceae</taxon>
        <taxon>Paraperlucidibaca</taxon>
    </lineage>
</organism>
<dbReference type="Proteomes" id="UP000256774">
    <property type="component" value="Unassembled WGS sequence"/>
</dbReference>
<dbReference type="InterPro" id="IPR007627">
    <property type="entry name" value="RNA_pol_sigma70_r2"/>
</dbReference>
<dbReference type="InterPro" id="IPR050239">
    <property type="entry name" value="Sigma-70_RNA_pol_init_factors"/>
</dbReference>
<evidence type="ECO:0000313" key="6">
    <source>
        <dbReference type="EMBL" id="REH37621.1"/>
    </source>
</evidence>
<keyword evidence="7" id="KW-1185">Reference proteome</keyword>
<name>A0A3E0H3B0_9GAMM</name>
<dbReference type="InterPro" id="IPR036388">
    <property type="entry name" value="WH-like_DNA-bd_sf"/>
</dbReference>
<evidence type="ECO:0000256" key="4">
    <source>
        <dbReference type="ARBA" id="ARBA00023163"/>
    </source>
</evidence>
<dbReference type="InterPro" id="IPR007624">
    <property type="entry name" value="RNA_pol_sigma70_r3"/>
</dbReference>
<protein>
    <submittedName>
        <fullName evidence="6">RNA polymerase RpoS-like sigma 38 subunit</fullName>
    </submittedName>
</protein>
<dbReference type="InterPro" id="IPR013325">
    <property type="entry name" value="RNA_pol_sigma_r2"/>
</dbReference>
<dbReference type="Pfam" id="PF04542">
    <property type="entry name" value="Sigma70_r2"/>
    <property type="match status" value="1"/>
</dbReference>
<keyword evidence="1" id="KW-0805">Transcription regulation</keyword>
<dbReference type="GO" id="GO:0006352">
    <property type="term" value="P:DNA-templated transcription initiation"/>
    <property type="evidence" value="ECO:0007669"/>
    <property type="project" value="InterPro"/>
</dbReference>
<dbReference type="OrthoDB" id="9809557at2"/>
<dbReference type="SUPFAM" id="SSF88946">
    <property type="entry name" value="Sigma2 domain of RNA polymerase sigma factors"/>
    <property type="match status" value="1"/>
</dbReference>
<dbReference type="SUPFAM" id="SSF88659">
    <property type="entry name" value="Sigma3 and sigma4 domains of RNA polymerase sigma factors"/>
    <property type="match status" value="2"/>
</dbReference>
<dbReference type="Pfam" id="PF04545">
    <property type="entry name" value="Sigma70_r4"/>
    <property type="match status" value="1"/>
</dbReference>
<dbReference type="Pfam" id="PF00140">
    <property type="entry name" value="Sigma70_r1_2"/>
    <property type="match status" value="1"/>
</dbReference>
<feature type="domain" description="RNA polymerase sigma-70" evidence="5">
    <location>
        <begin position="72"/>
        <end position="85"/>
    </location>
</feature>
<dbReference type="PRINTS" id="PR00046">
    <property type="entry name" value="SIGMA70FCT"/>
</dbReference>
<dbReference type="GO" id="GO:0016987">
    <property type="term" value="F:sigma factor activity"/>
    <property type="evidence" value="ECO:0007669"/>
    <property type="project" value="UniProtKB-KW"/>
</dbReference>
<dbReference type="PANTHER" id="PTHR30603:SF67">
    <property type="entry name" value="RNA POLYMERASE SIGMA FACTOR RPOS"/>
    <property type="match status" value="1"/>
</dbReference>
<dbReference type="GO" id="GO:0003677">
    <property type="term" value="F:DNA binding"/>
    <property type="evidence" value="ECO:0007669"/>
    <property type="project" value="UniProtKB-KW"/>
</dbReference>
<dbReference type="RefSeq" id="WP_116208243.1">
    <property type="nucleotide sequence ID" value="NZ_QUNR01000003.1"/>
</dbReference>
<sequence>MHPQSYPDQSVIHYYLNEVRNYPLLTADEEQRLCDAAQGGDDCARDRMIVCNLRLVLRIAKQYQRSSMALEDLIEEGNIGLIRAVAKFDAGLGFRFSTYAVWWIRQYIERGIMDQARVVRLPIHMGKRLNQCLRAKRELRQRYGRDAKPTEVAEQIGRSPDEVRELLPWQDSASSVVVIGDDPHTTELADGDQDSPEQRSLKDDLQAAILRFIGRLAPREQHIIFRRFALNGYRFETLECIAAEIGVTRERVRQIQLDALEKVRVWMADEALDKDCLNDLGG</sequence>
<dbReference type="PANTHER" id="PTHR30603">
    <property type="entry name" value="RNA POLYMERASE SIGMA FACTOR RPO"/>
    <property type="match status" value="1"/>
</dbReference>
<reference evidence="6 7" key="1">
    <citation type="submission" date="2018-08" db="EMBL/GenBank/DDBJ databases">
        <title>Genomic Encyclopedia of Type Strains, Phase IV (KMG-IV): sequencing the most valuable type-strain genomes for metagenomic binning, comparative biology and taxonomic classification.</title>
        <authorList>
            <person name="Goeker M."/>
        </authorList>
    </citation>
    <scope>NUCLEOTIDE SEQUENCE [LARGE SCALE GENOMIC DNA]</scope>
    <source>
        <strain evidence="6 7">DSM 26022</strain>
    </source>
</reference>
<dbReference type="NCBIfam" id="TIGR02937">
    <property type="entry name" value="sigma70-ECF"/>
    <property type="match status" value="1"/>
</dbReference>
<dbReference type="InterPro" id="IPR014284">
    <property type="entry name" value="RNA_pol_sigma-70_dom"/>
</dbReference>
<keyword evidence="4" id="KW-0804">Transcription</keyword>
<dbReference type="EMBL" id="QUNR01000003">
    <property type="protein sequence ID" value="REH37621.1"/>
    <property type="molecule type" value="Genomic_DNA"/>
</dbReference>
<dbReference type="InterPro" id="IPR007630">
    <property type="entry name" value="RNA_pol_sigma70_r4"/>
</dbReference>
<proteinExistence type="predicted"/>
<dbReference type="Gene3D" id="1.10.10.10">
    <property type="entry name" value="Winged helix-like DNA-binding domain superfamily/Winged helix DNA-binding domain"/>
    <property type="match status" value="2"/>
</dbReference>
<dbReference type="Pfam" id="PF04539">
    <property type="entry name" value="Sigma70_r3"/>
    <property type="match status" value="1"/>
</dbReference>
<gene>
    <name evidence="6" type="ORF">DFR26_1400</name>
</gene>
<accession>A0A3E0H3B0</accession>
<dbReference type="PROSITE" id="PS00715">
    <property type="entry name" value="SIGMA70_1"/>
    <property type="match status" value="1"/>
</dbReference>
<evidence type="ECO:0000256" key="3">
    <source>
        <dbReference type="ARBA" id="ARBA00023125"/>
    </source>
</evidence>
<dbReference type="InterPro" id="IPR013324">
    <property type="entry name" value="RNA_pol_sigma_r3/r4-like"/>
</dbReference>
<dbReference type="InterPro" id="IPR009042">
    <property type="entry name" value="RNA_pol_sigma70_r1_2"/>
</dbReference>
<keyword evidence="2" id="KW-0731">Sigma factor</keyword>
<keyword evidence="3" id="KW-0238">DNA-binding</keyword>
<comment type="caution">
    <text evidence="6">The sequence shown here is derived from an EMBL/GenBank/DDBJ whole genome shotgun (WGS) entry which is preliminary data.</text>
</comment>
<evidence type="ECO:0000256" key="1">
    <source>
        <dbReference type="ARBA" id="ARBA00023015"/>
    </source>
</evidence>
<dbReference type="AlphaFoldDB" id="A0A3E0H3B0"/>
<evidence type="ECO:0000259" key="5">
    <source>
        <dbReference type="PROSITE" id="PS00715"/>
    </source>
</evidence>
<evidence type="ECO:0000256" key="2">
    <source>
        <dbReference type="ARBA" id="ARBA00023082"/>
    </source>
</evidence>